<reference evidence="1 2" key="1">
    <citation type="submission" date="2018-06" db="EMBL/GenBank/DDBJ databases">
        <title>Spirosoma sp. HMF3257 Genome sequencing and assembly.</title>
        <authorList>
            <person name="Kang H."/>
            <person name="Cha I."/>
            <person name="Kim H."/>
            <person name="Kang J."/>
            <person name="Joh K."/>
        </authorList>
    </citation>
    <scope>NUCLEOTIDE SEQUENCE [LARGE SCALE GENOMIC DNA]</scope>
    <source>
        <strain evidence="1 2">HMF3257</strain>
    </source>
</reference>
<dbReference type="EMBL" id="QLII01000001">
    <property type="protein sequence ID" value="RAI75611.1"/>
    <property type="molecule type" value="Genomic_DNA"/>
</dbReference>
<comment type="caution">
    <text evidence="1">The sequence shown here is derived from an EMBL/GenBank/DDBJ whole genome shotgun (WGS) entry which is preliminary data.</text>
</comment>
<accession>A0A327NJS8</accession>
<dbReference type="Proteomes" id="UP000249016">
    <property type="component" value="Unassembled WGS sequence"/>
</dbReference>
<dbReference type="RefSeq" id="WP_111344216.1">
    <property type="nucleotide sequence ID" value="NZ_QLII01000001.1"/>
</dbReference>
<proteinExistence type="predicted"/>
<gene>
    <name evidence="1" type="ORF">HMF3257_18190</name>
</gene>
<dbReference type="AlphaFoldDB" id="A0A327NJS8"/>
<evidence type="ECO:0000313" key="1">
    <source>
        <dbReference type="EMBL" id="RAI75611.1"/>
    </source>
</evidence>
<keyword evidence="2" id="KW-1185">Reference proteome</keyword>
<protein>
    <submittedName>
        <fullName evidence="1">Uncharacterized protein</fullName>
    </submittedName>
</protein>
<name>A0A327NJS8_9BACT</name>
<evidence type="ECO:0000313" key="2">
    <source>
        <dbReference type="Proteomes" id="UP000249016"/>
    </source>
</evidence>
<sequence>MELFDFDRHYKRIKLATTPEEIAQIRNEYDIHFESLPKDEQEIFVLRLSQYAHEEVIRSKALIEFVKEVIDAEHQAV</sequence>
<organism evidence="1 2">
    <name type="scientific">Spirosoma telluris</name>
    <dbReference type="NCBI Taxonomy" id="2183553"/>
    <lineage>
        <taxon>Bacteria</taxon>
        <taxon>Pseudomonadati</taxon>
        <taxon>Bacteroidota</taxon>
        <taxon>Cytophagia</taxon>
        <taxon>Cytophagales</taxon>
        <taxon>Cytophagaceae</taxon>
        <taxon>Spirosoma</taxon>
    </lineage>
</organism>